<dbReference type="AlphaFoldDB" id="A0A553Q800"/>
<evidence type="ECO:0000313" key="2">
    <source>
        <dbReference type="Proteomes" id="UP000316079"/>
    </source>
</evidence>
<dbReference type="OrthoDB" id="248923at2759"/>
<protein>
    <submittedName>
        <fullName evidence="1">Uncharacterized protein</fullName>
    </submittedName>
</protein>
<dbReference type="Proteomes" id="UP000316079">
    <property type="component" value="Unassembled WGS sequence"/>
</dbReference>
<evidence type="ECO:0000313" key="1">
    <source>
        <dbReference type="EMBL" id="TRY86053.1"/>
    </source>
</evidence>
<dbReference type="STRING" id="623744.A0A553Q800"/>
<dbReference type="EMBL" id="SRMA01026245">
    <property type="protein sequence ID" value="TRY86053.1"/>
    <property type="molecule type" value="Genomic_DNA"/>
</dbReference>
<name>A0A553Q800_9TELE</name>
<gene>
    <name evidence="1" type="ORF">DNTS_030913</name>
</gene>
<comment type="caution">
    <text evidence="1">The sequence shown here is derived from an EMBL/GenBank/DDBJ whole genome shotgun (WGS) entry which is preliminary data.</text>
</comment>
<organism evidence="1 2">
    <name type="scientific">Danionella cerebrum</name>
    <dbReference type="NCBI Taxonomy" id="2873325"/>
    <lineage>
        <taxon>Eukaryota</taxon>
        <taxon>Metazoa</taxon>
        <taxon>Chordata</taxon>
        <taxon>Craniata</taxon>
        <taxon>Vertebrata</taxon>
        <taxon>Euteleostomi</taxon>
        <taxon>Actinopterygii</taxon>
        <taxon>Neopterygii</taxon>
        <taxon>Teleostei</taxon>
        <taxon>Ostariophysi</taxon>
        <taxon>Cypriniformes</taxon>
        <taxon>Danionidae</taxon>
        <taxon>Danioninae</taxon>
        <taxon>Danionella</taxon>
    </lineage>
</organism>
<accession>A0A553Q800</accession>
<sequence>MFHLMNVCPEVPLEFTLTHPNSPVPQLSLCARLGEEVLLKVYGFMKQARESKESQESITRSLSQLLERPSDAFQVDQLLYYEELLVAAQGSTVR</sequence>
<reference evidence="1 2" key="1">
    <citation type="journal article" date="2019" name="Sci. Data">
        <title>Hybrid genome assembly and annotation of Danionella translucida.</title>
        <authorList>
            <person name="Kadobianskyi M."/>
            <person name="Schulze L."/>
            <person name="Schuelke M."/>
            <person name="Judkewitz B."/>
        </authorList>
    </citation>
    <scope>NUCLEOTIDE SEQUENCE [LARGE SCALE GENOMIC DNA]</scope>
    <source>
        <strain evidence="1 2">Bolton</strain>
    </source>
</reference>
<keyword evidence="2" id="KW-1185">Reference proteome</keyword>
<proteinExistence type="predicted"/>